<dbReference type="PANTHER" id="PTHR31904:SF1">
    <property type="entry name" value="BYPASS OF STOP CODON PROTEIN 5-RELATED"/>
    <property type="match status" value="1"/>
</dbReference>
<feature type="region of interest" description="Disordered" evidence="1">
    <location>
        <begin position="347"/>
        <end position="371"/>
    </location>
</feature>
<comment type="caution">
    <text evidence="2">The sequence shown here is derived from an EMBL/GenBank/DDBJ whole genome shotgun (WGS) entry which is preliminary data.</text>
</comment>
<keyword evidence="3" id="KW-1185">Reference proteome</keyword>
<feature type="compositionally biased region" description="Low complexity" evidence="1">
    <location>
        <begin position="350"/>
        <end position="371"/>
    </location>
</feature>
<dbReference type="Proteomes" id="UP001595075">
    <property type="component" value="Unassembled WGS sequence"/>
</dbReference>
<dbReference type="InterPro" id="IPR039634">
    <property type="entry name" value="Bul1-like"/>
</dbReference>
<evidence type="ECO:0000313" key="2">
    <source>
        <dbReference type="EMBL" id="KAL2063375.1"/>
    </source>
</evidence>
<evidence type="ECO:0000313" key="3">
    <source>
        <dbReference type="Proteomes" id="UP001595075"/>
    </source>
</evidence>
<reference evidence="2 3" key="1">
    <citation type="journal article" date="2024" name="Commun. Biol.">
        <title>Comparative genomic analysis of thermophilic fungi reveals convergent evolutionary adaptations and gene losses.</title>
        <authorList>
            <person name="Steindorff A.S."/>
            <person name="Aguilar-Pontes M.V."/>
            <person name="Robinson A.J."/>
            <person name="Andreopoulos B."/>
            <person name="LaButti K."/>
            <person name="Kuo A."/>
            <person name="Mondo S."/>
            <person name="Riley R."/>
            <person name="Otillar R."/>
            <person name="Haridas S."/>
            <person name="Lipzen A."/>
            <person name="Grimwood J."/>
            <person name="Schmutz J."/>
            <person name="Clum A."/>
            <person name="Reid I.D."/>
            <person name="Moisan M.C."/>
            <person name="Butler G."/>
            <person name="Nguyen T.T.M."/>
            <person name="Dewar K."/>
            <person name="Conant G."/>
            <person name="Drula E."/>
            <person name="Henrissat B."/>
            <person name="Hansel C."/>
            <person name="Singer S."/>
            <person name="Hutchinson M.I."/>
            <person name="de Vries R.P."/>
            <person name="Natvig D.O."/>
            <person name="Powell A.J."/>
            <person name="Tsang A."/>
            <person name="Grigoriev I.V."/>
        </authorList>
    </citation>
    <scope>NUCLEOTIDE SEQUENCE [LARGE SCALE GENOMIC DNA]</scope>
    <source>
        <strain evidence="2 3">CBS 494.80</strain>
    </source>
</reference>
<evidence type="ECO:0008006" key="4">
    <source>
        <dbReference type="Google" id="ProtNLM"/>
    </source>
</evidence>
<dbReference type="PANTHER" id="PTHR31904">
    <property type="entry name" value="BYPASS OF STOP CODON PROTEIN 5-RELATED"/>
    <property type="match status" value="1"/>
</dbReference>
<organism evidence="2 3">
    <name type="scientific">Oculimacula yallundae</name>
    <dbReference type="NCBI Taxonomy" id="86028"/>
    <lineage>
        <taxon>Eukaryota</taxon>
        <taxon>Fungi</taxon>
        <taxon>Dikarya</taxon>
        <taxon>Ascomycota</taxon>
        <taxon>Pezizomycotina</taxon>
        <taxon>Leotiomycetes</taxon>
        <taxon>Helotiales</taxon>
        <taxon>Ploettnerulaceae</taxon>
        <taxon>Oculimacula</taxon>
    </lineage>
</organism>
<dbReference type="InterPro" id="IPR014752">
    <property type="entry name" value="Arrestin-like_C"/>
</dbReference>
<accession>A0ABR4C0C8</accession>
<dbReference type="Gene3D" id="2.60.40.640">
    <property type="match status" value="1"/>
</dbReference>
<gene>
    <name evidence="2" type="ORF">VTL71DRAFT_5180</name>
</gene>
<evidence type="ECO:0000256" key="1">
    <source>
        <dbReference type="SAM" id="MobiDB-lite"/>
    </source>
</evidence>
<name>A0ABR4C0C8_9HELO</name>
<dbReference type="EMBL" id="JAZHXI010000015">
    <property type="protein sequence ID" value="KAL2063375.1"/>
    <property type="molecule type" value="Genomic_DNA"/>
</dbReference>
<sequence>MSAPSIHSTTGTIASAYKKFAQNGRPDMDIVLENHDDGKVYTTFDALSGNVNITAPHEARFDEIQITFEGVVKTAIDHMSPHAARSRTTAKHNFLKLVMPIKESDYPQPRIAEAGRTYTFPFNFVVPDQLLPKACAHNVVGDHVQHAHLQLPPSMGDRSLSNKDDMAPDMALVDYGVRVKVIRSREQDGKKMILAESLKKLHIIPASSEAPPMTIRDSDRDFVLSKTKSLKKGMFSGKLGKITVSTEQPSALIVPSPTAANATQPTTMATVNLRFDPQNASSQPPRLGGLTTKIRSTTFFATKPSTDFPAHYTHQMQFDTSRGIYDTSVPINSRCVESVAWTKQCSSPAYSRRGSNTSTSSSDDYSSDNEYTSPAMDNNAYYTANILVPITLPSSKHWIPSFQSCITSRTYCIDLSLTIHTPGTGVPASTVYLRVPVQIAADGNNGRRPSITAEEAAIELAAQEAEEYLRPRVLEVPSEDLVGRSVLGSVAMELPPSYDDFAPRQVVDPGRG</sequence>
<protein>
    <recommendedName>
        <fullName evidence="4">Arrestin-like N-terminal domain-containing protein</fullName>
    </recommendedName>
</protein>
<proteinExistence type="predicted"/>
<dbReference type="CDD" id="cd22952">
    <property type="entry name" value="ART10-like"/>
    <property type="match status" value="1"/>
</dbReference>